<evidence type="ECO:0000256" key="1">
    <source>
        <dbReference type="ARBA" id="ARBA00022676"/>
    </source>
</evidence>
<dbReference type="STRING" id="1760988.SAMN02949497_0620"/>
<dbReference type="GO" id="GO:0005829">
    <property type="term" value="C:cytosol"/>
    <property type="evidence" value="ECO:0007669"/>
    <property type="project" value="TreeGrafter"/>
</dbReference>
<dbReference type="GO" id="GO:0009244">
    <property type="term" value="P:lipopolysaccharide core region biosynthetic process"/>
    <property type="evidence" value="ECO:0007669"/>
    <property type="project" value="TreeGrafter"/>
</dbReference>
<dbReference type="OrthoDB" id="9797795at2"/>
<dbReference type="InterPro" id="IPR002201">
    <property type="entry name" value="Glyco_trans_9"/>
</dbReference>
<dbReference type="PANTHER" id="PTHR30160">
    <property type="entry name" value="TETRAACYLDISACCHARIDE 4'-KINASE-RELATED"/>
    <property type="match status" value="1"/>
</dbReference>
<proteinExistence type="predicted"/>
<keyword evidence="1" id="KW-0328">Glycosyltransferase</keyword>
<name>A0A1Y6CYD9_9GAMM</name>
<keyword evidence="2 3" id="KW-0808">Transferase</keyword>
<dbReference type="CDD" id="cd03789">
    <property type="entry name" value="GT9_LPS_heptosyltransferase"/>
    <property type="match status" value="1"/>
</dbReference>
<dbReference type="EMBL" id="FXAM01000001">
    <property type="protein sequence ID" value="SMF93342.1"/>
    <property type="molecule type" value="Genomic_DNA"/>
</dbReference>
<protein>
    <submittedName>
        <fullName evidence="3">Glycosyltransferase family 9 (Heptosyltransferase)</fullName>
    </submittedName>
</protein>
<dbReference type="SUPFAM" id="SSF53756">
    <property type="entry name" value="UDP-Glycosyltransferase/glycogen phosphorylase"/>
    <property type="match status" value="1"/>
</dbReference>
<dbReference type="PANTHER" id="PTHR30160:SF1">
    <property type="entry name" value="LIPOPOLYSACCHARIDE 1,2-N-ACETYLGLUCOSAMINETRANSFERASE-RELATED"/>
    <property type="match status" value="1"/>
</dbReference>
<organism evidence="3 4">
    <name type="scientific">Methylomagnum ishizawai</name>
    <dbReference type="NCBI Taxonomy" id="1760988"/>
    <lineage>
        <taxon>Bacteria</taxon>
        <taxon>Pseudomonadati</taxon>
        <taxon>Pseudomonadota</taxon>
        <taxon>Gammaproteobacteria</taxon>
        <taxon>Methylococcales</taxon>
        <taxon>Methylococcaceae</taxon>
        <taxon>Methylomagnum</taxon>
    </lineage>
</organism>
<evidence type="ECO:0000313" key="4">
    <source>
        <dbReference type="Proteomes" id="UP000192923"/>
    </source>
</evidence>
<gene>
    <name evidence="3" type="ORF">SAMN02949497_0620</name>
</gene>
<dbReference type="Pfam" id="PF01075">
    <property type="entry name" value="Glyco_transf_9"/>
    <property type="match status" value="1"/>
</dbReference>
<evidence type="ECO:0000256" key="2">
    <source>
        <dbReference type="ARBA" id="ARBA00022679"/>
    </source>
</evidence>
<dbReference type="InterPro" id="IPR051199">
    <property type="entry name" value="LPS_LOS_Heptosyltrfase"/>
</dbReference>
<dbReference type="RefSeq" id="WP_085209841.1">
    <property type="nucleotide sequence ID" value="NZ_FXAM01000001.1"/>
</dbReference>
<reference evidence="3 4" key="1">
    <citation type="submission" date="2016-12" db="EMBL/GenBank/DDBJ databases">
        <authorList>
            <person name="Song W.-J."/>
            <person name="Kurnit D.M."/>
        </authorList>
    </citation>
    <scope>NUCLEOTIDE SEQUENCE [LARGE SCALE GENOMIC DNA]</scope>
    <source>
        <strain evidence="3 4">175</strain>
    </source>
</reference>
<accession>A0A1Y6CYD9</accession>
<keyword evidence="4" id="KW-1185">Reference proteome</keyword>
<dbReference type="AlphaFoldDB" id="A0A1Y6CYD9"/>
<evidence type="ECO:0000313" key="3">
    <source>
        <dbReference type="EMBL" id="SMF93342.1"/>
    </source>
</evidence>
<dbReference type="GO" id="GO:0008713">
    <property type="term" value="F:ADP-heptose-lipopolysaccharide heptosyltransferase activity"/>
    <property type="evidence" value="ECO:0007669"/>
    <property type="project" value="TreeGrafter"/>
</dbReference>
<dbReference type="Gene3D" id="3.40.50.2000">
    <property type="entry name" value="Glycogen Phosphorylase B"/>
    <property type="match status" value="2"/>
</dbReference>
<sequence>MIDADIRRRAPKRGRYLFRHPALRTVIGGLDAVLETLHRPSPEPLDIRPGKILVCNQAHIGDAILATSVLPVLRAAFPEARIGFLVHPGSAEVLADHPDIAWAHCFSHWRLDRQESALWRKLARDGRSRYAAIRDIRAIGYDLALDLYPYFPNSIPLLFAAGIPLRLGWTSGGCGGLLTHALDWSHGPDHVVDHHRRLLGQLTACREHLPLARPRLHASETLRRRWRELAAARGIPAGFIAFHVGAGGVHRHWPDGHWRELAALCLERGLSLVLLGHGLREQAVCRAIAGLSGTIHDLSGQLDWRLMTEAIAQARLLVGLESASGHIAAARAVPAVSIYSGTTQTSIWRPYHPAAKTLVHPVPCSPCHLSGGCPGMECVQGTTSEAVFAEIVRVLDA</sequence>
<dbReference type="Proteomes" id="UP000192923">
    <property type="component" value="Unassembled WGS sequence"/>
</dbReference>